<keyword evidence="4" id="KW-0511">Multifunctional enzyme</keyword>
<dbReference type="Gene3D" id="3.10.129.110">
    <property type="entry name" value="Polyketide synthase dehydratase"/>
    <property type="match status" value="1"/>
</dbReference>
<dbReference type="InterPro" id="IPR016039">
    <property type="entry name" value="Thiolase-like"/>
</dbReference>
<dbReference type="GO" id="GO:0006633">
    <property type="term" value="P:fatty acid biosynthetic process"/>
    <property type="evidence" value="ECO:0007669"/>
    <property type="project" value="InterPro"/>
</dbReference>
<dbReference type="InterPro" id="IPR014030">
    <property type="entry name" value="Ketoacyl_synth_N"/>
</dbReference>
<dbReference type="Gene3D" id="3.40.47.10">
    <property type="match status" value="1"/>
</dbReference>
<dbReference type="InterPro" id="IPR014031">
    <property type="entry name" value="Ketoacyl_synth_C"/>
</dbReference>
<dbReference type="CDD" id="cd00833">
    <property type="entry name" value="PKS"/>
    <property type="match status" value="1"/>
</dbReference>
<keyword evidence="3" id="KW-0808">Transferase</keyword>
<dbReference type="InterPro" id="IPR032821">
    <property type="entry name" value="PKS_assoc"/>
</dbReference>
<dbReference type="InterPro" id="IPR050091">
    <property type="entry name" value="PKS_NRPS_Biosynth_Enz"/>
</dbReference>
<feature type="active site" description="Proton donor; for dehydratase activity" evidence="5">
    <location>
        <position position="1136"/>
    </location>
</feature>
<dbReference type="GO" id="GO:0044550">
    <property type="term" value="P:secondary metabolite biosynthetic process"/>
    <property type="evidence" value="ECO:0007669"/>
    <property type="project" value="TreeGrafter"/>
</dbReference>
<dbReference type="InterPro" id="IPR014043">
    <property type="entry name" value="Acyl_transferase_dom"/>
</dbReference>
<evidence type="ECO:0000256" key="4">
    <source>
        <dbReference type="ARBA" id="ARBA00023268"/>
    </source>
</evidence>
<dbReference type="Pfam" id="PF16197">
    <property type="entry name" value="KAsynt_C_assoc"/>
    <property type="match status" value="1"/>
</dbReference>
<dbReference type="GO" id="GO:0004315">
    <property type="term" value="F:3-oxoacyl-[acyl-carrier-protein] synthase activity"/>
    <property type="evidence" value="ECO:0007669"/>
    <property type="project" value="InterPro"/>
</dbReference>
<evidence type="ECO:0000259" key="6">
    <source>
        <dbReference type="PROSITE" id="PS52004"/>
    </source>
</evidence>
<dbReference type="SUPFAM" id="SSF47336">
    <property type="entry name" value="ACP-like"/>
    <property type="match status" value="1"/>
</dbReference>
<dbReference type="InterPro" id="IPR013968">
    <property type="entry name" value="PKS_KR"/>
</dbReference>
<evidence type="ECO:0000313" key="9">
    <source>
        <dbReference type="Proteomes" id="UP000248423"/>
    </source>
</evidence>
<dbReference type="SUPFAM" id="SSF52151">
    <property type="entry name" value="FabD/lysophospholipase-like"/>
    <property type="match status" value="1"/>
</dbReference>
<dbReference type="Pfam" id="PF21089">
    <property type="entry name" value="PKS_DH_N"/>
    <property type="match status" value="1"/>
</dbReference>
<gene>
    <name evidence="8" type="ORF">BO78DRAFT_356858</name>
</gene>
<dbReference type="Pfam" id="PF08659">
    <property type="entry name" value="KR"/>
    <property type="match status" value="1"/>
</dbReference>
<dbReference type="InterPro" id="IPR001227">
    <property type="entry name" value="Ac_transferase_dom_sf"/>
</dbReference>
<dbReference type="Gene3D" id="3.40.50.720">
    <property type="entry name" value="NAD(P)-binding Rossmann-like Domain"/>
    <property type="match status" value="2"/>
</dbReference>
<dbReference type="EMBL" id="KZ826315">
    <property type="protein sequence ID" value="PYI12619.1"/>
    <property type="molecule type" value="Genomic_DNA"/>
</dbReference>
<dbReference type="Gene3D" id="3.40.366.10">
    <property type="entry name" value="Malonyl-Coenzyme A Acyl Carrier Protein, domain 2"/>
    <property type="match status" value="1"/>
</dbReference>
<dbReference type="InterPro" id="IPR020841">
    <property type="entry name" value="PKS_Beta-ketoAc_synthase_dom"/>
</dbReference>
<feature type="region of interest" description="C-terminal hotdog fold" evidence="5">
    <location>
        <begin position="1071"/>
        <end position="1222"/>
    </location>
</feature>
<dbReference type="SMART" id="SM00822">
    <property type="entry name" value="PKS_KR"/>
    <property type="match status" value="1"/>
</dbReference>
<dbReference type="SUPFAM" id="SSF51735">
    <property type="entry name" value="NAD(P)-binding Rossmann-fold domains"/>
    <property type="match status" value="1"/>
</dbReference>
<protein>
    <submittedName>
        <fullName evidence="8">Polyketide synthase</fullName>
    </submittedName>
</protein>
<dbReference type="PROSITE" id="PS52004">
    <property type="entry name" value="KS3_2"/>
    <property type="match status" value="1"/>
</dbReference>
<reference evidence="8 9" key="1">
    <citation type="submission" date="2018-02" db="EMBL/GenBank/DDBJ databases">
        <title>The genomes of Aspergillus section Nigri reveals drivers in fungal speciation.</title>
        <authorList>
            <consortium name="DOE Joint Genome Institute"/>
            <person name="Vesth T.C."/>
            <person name="Nybo J."/>
            <person name="Theobald S."/>
            <person name="Brandl J."/>
            <person name="Frisvad J.C."/>
            <person name="Nielsen K.F."/>
            <person name="Lyhne E.K."/>
            <person name="Kogle M.E."/>
            <person name="Kuo A."/>
            <person name="Riley R."/>
            <person name="Clum A."/>
            <person name="Nolan M."/>
            <person name="Lipzen A."/>
            <person name="Salamov A."/>
            <person name="Henrissat B."/>
            <person name="Wiebenga A."/>
            <person name="De vries R.P."/>
            <person name="Grigoriev I.V."/>
            <person name="Mortensen U.H."/>
            <person name="Andersen M.R."/>
            <person name="Baker S.E."/>
        </authorList>
    </citation>
    <scope>NUCLEOTIDE SEQUENCE [LARGE SCALE GENOMIC DNA]</scope>
    <source>
        <strain evidence="8 9">CBS 121057</strain>
    </source>
</reference>
<dbReference type="Proteomes" id="UP000248423">
    <property type="component" value="Unassembled WGS sequence"/>
</dbReference>
<dbReference type="PROSITE" id="PS00606">
    <property type="entry name" value="KS3_1"/>
    <property type="match status" value="1"/>
</dbReference>
<dbReference type="PANTHER" id="PTHR43775:SF37">
    <property type="entry name" value="SI:DKEY-61P9.11"/>
    <property type="match status" value="1"/>
</dbReference>
<dbReference type="InterPro" id="IPR036736">
    <property type="entry name" value="ACP-like_sf"/>
</dbReference>
<dbReference type="PANTHER" id="PTHR43775">
    <property type="entry name" value="FATTY ACID SYNTHASE"/>
    <property type="match status" value="1"/>
</dbReference>
<dbReference type="VEuPathDB" id="FungiDB:BO78DRAFT_356858"/>
<dbReference type="InterPro" id="IPR016036">
    <property type="entry name" value="Malonyl_transacylase_ACP-bd"/>
</dbReference>
<accession>A0A319F8A2</accession>
<dbReference type="GO" id="GO:0004312">
    <property type="term" value="F:fatty acid synthase activity"/>
    <property type="evidence" value="ECO:0007669"/>
    <property type="project" value="TreeGrafter"/>
</dbReference>
<evidence type="ECO:0000313" key="8">
    <source>
        <dbReference type="EMBL" id="PYI12619.1"/>
    </source>
</evidence>
<dbReference type="Gene3D" id="1.10.1200.10">
    <property type="entry name" value="ACP-like"/>
    <property type="match status" value="1"/>
</dbReference>
<evidence type="ECO:0000256" key="5">
    <source>
        <dbReference type="PROSITE-ProRule" id="PRU01363"/>
    </source>
</evidence>
<dbReference type="GO" id="GO:0016874">
    <property type="term" value="F:ligase activity"/>
    <property type="evidence" value="ECO:0007669"/>
    <property type="project" value="UniProtKB-KW"/>
</dbReference>
<dbReference type="Gene3D" id="3.30.70.3290">
    <property type="match status" value="1"/>
</dbReference>
<dbReference type="InterPro" id="IPR049900">
    <property type="entry name" value="PKS_mFAS_DH"/>
</dbReference>
<dbReference type="PROSITE" id="PS52019">
    <property type="entry name" value="PKS_MFAS_DH"/>
    <property type="match status" value="1"/>
</dbReference>
<keyword evidence="9" id="KW-1185">Reference proteome</keyword>
<dbReference type="SUPFAM" id="SSF55048">
    <property type="entry name" value="Probable ACP-binding domain of malonyl-CoA ACP transacylase"/>
    <property type="match status" value="1"/>
</dbReference>
<evidence type="ECO:0000256" key="3">
    <source>
        <dbReference type="ARBA" id="ARBA00022679"/>
    </source>
</evidence>
<dbReference type="InterPro" id="IPR016035">
    <property type="entry name" value="Acyl_Trfase/lysoPLipase"/>
</dbReference>
<feature type="active site" description="Proton acceptor; for dehydratase activity" evidence="5">
    <location>
        <position position="957"/>
    </location>
</feature>
<evidence type="ECO:0000256" key="2">
    <source>
        <dbReference type="ARBA" id="ARBA00022553"/>
    </source>
</evidence>
<dbReference type="SMART" id="SM00826">
    <property type="entry name" value="PKS_DH"/>
    <property type="match status" value="1"/>
</dbReference>
<dbReference type="InterPro" id="IPR020807">
    <property type="entry name" value="PKS_DH"/>
</dbReference>
<name>A0A319F8A2_ASPSB</name>
<dbReference type="SMART" id="SM00825">
    <property type="entry name" value="PKS_KS"/>
    <property type="match status" value="1"/>
</dbReference>
<dbReference type="InterPro" id="IPR049552">
    <property type="entry name" value="PKS_DH_N"/>
</dbReference>
<dbReference type="OrthoDB" id="329835at2759"/>
<dbReference type="InterPro" id="IPR057326">
    <property type="entry name" value="KR_dom"/>
</dbReference>
<dbReference type="InterPro" id="IPR036291">
    <property type="entry name" value="NAD(P)-bd_dom_sf"/>
</dbReference>
<dbReference type="InterPro" id="IPR049551">
    <property type="entry name" value="PKS_DH_C"/>
</dbReference>
<dbReference type="Pfam" id="PF02801">
    <property type="entry name" value="Ketoacyl-synt_C"/>
    <property type="match status" value="1"/>
</dbReference>
<feature type="domain" description="Ketosynthase family 3 (KS3)" evidence="6">
    <location>
        <begin position="14"/>
        <end position="443"/>
    </location>
</feature>
<dbReference type="Pfam" id="PF00109">
    <property type="entry name" value="ketoacyl-synt"/>
    <property type="match status" value="1"/>
</dbReference>
<keyword evidence="2" id="KW-0597">Phosphoprotein</keyword>
<keyword evidence="1" id="KW-0596">Phosphopantetheine</keyword>
<dbReference type="Pfam" id="PF00698">
    <property type="entry name" value="Acyl_transf_1"/>
    <property type="match status" value="1"/>
</dbReference>
<organism evidence="8 9">
    <name type="scientific">Aspergillus sclerotiicarbonarius (strain CBS 121057 / IBT 28362)</name>
    <dbReference type="NCBI Taxonomy" id="1448318"/>
    <lineage>
        <taxon>Eukaryota</taxon>
        <taxon>Fungi</taxon>
        <taxon>Dikarya</taxon>
        <taxon>Ascomycota</taxon>
        <taxon>Pezizomycotina</taxon>
        <taxon>Eurotiomycetes</taxon>
        <taxon>Eurotiomycetidae</taxon>
        <taxon>Eurotiales</taxon>
        <taxon>Aspergillaceae</taxon>
        <taxon>Aspergillus</taxon>
        <taxon>Aspergillus subgen. Circumdati</taxon>
    </lineage>
</organism>
<dbReference type="SUPFAM" id="SSF53901">
    <property type="entry name" value="Thiolase-like"/>
    <property type="match status" value="1"/>
</dbReference>
<dbReference type="STRING" id="1448318.A0A319F8A2"/>
<dbReference type="SMART" id="SM00827">
    <property type="entry name" value="PKS_AT"/>
    <property type="match status" value="1"/>
</dbReference>
<sequence>MDHTADGPPADHALEPIAIVGMACRLPGSITSPSSLWHVLVNKKSVQTPTVPKDRFDIDAFYHDNLNRPGSLNIRGGYFLDGNCHDFDPSFFGITPIEAMWLDPQQRRILEVTYECFENAGVTLEEVAGKNIGAFVGCFTSDYLQMLHREPDFRHEYAATGTDSGLLSARVCHVFDLQGPSATINTACSSSITAIHQACHALQAGECEGAIAAGVNLILSVDQHLDTAKLGILSPTSTCHTFDAAADGYGRAEGAGAIYLRRLSDAVRDGNPIRAIIRGSAVNTNGKVKDQGITHPSLEGQERVLRAAYKRAGLDPTDTLYVECHGTGTPVGDPIEVHAISRGMNNSRSWEQPLRLGAVKANIGHSEAASGIFAVIKAALVVESAVIPGVAGFNTLNPAIKEAEWNVKVTVDTTPWPESPLTRRVGVSSFGYGGTNGHLIVDAAQSGHGQERSKAGYRSSCSSEILVCFTAHDRATLERNVMAHARISERYYLEDLAYTLNCRRTHFSHRAFTIAQDGRDLGDVSMPAFEFGVAEAPAPIAFVFTGQGAQWLGMGSDAMCTLPTFSATIRSLDKCLQRLQPSVAWSLEESLVGTIDPEHIAEPDVAQPLCTAVQIAIVDQLVKWGIVPSAVMGHSSGEIAAAYAAGLLSASEAFAVAFYRGLAIAQESPQGSMLAVGLGVEAIDLYIRDTDVVIACENSADSVTLSGSESAIQKVQTNLTAAGIFVRELKTGPPYHSPAMTVVGSLYEQLLTEDMKTDLSGTSLLLPKVPLISSVTGHQVHEGHINSRYWADSVTSRVCFHAAVTELCTMGDLEGLNHLVEIGPNSALAGPLKQIIAGSKQTAHMKYVPSFVQGSNSRNDLLRTAGRLFLAGYPVKLQDIAEDLSDEQKPRLLVDLPPYQWNYTKQYWREPRVAQEQHRQPSSRHDILGRRVAGLSNTTHVWKNMIRLHDMPWLRDHRVGSELLLPGAAYIAMAIEALWQISNVQFSPSKGVSLKNVDFHQGLVIPENDHGIEVVTRLLCHNHSEPGWYSFTVESHLDSHWTTHCSGYIWANKKAPQGDAQSSDHLAESLHKRTQPSRWYKTFNRVGVVYGPSFQCLGEVRSNGRDLAAASKIELKTDSGLMNGESRYLLHPGTIDTCLQLAIISFERGRYNAMPFSTIPQRVEEMTIASPGEETEGDGFAWTDECQDPFFSSNIQLFTSGGVPIVECRAARFKEHDMSLGKSTAVVSDQRYTRNEWKPDIDYAAEMLRHTPYKSPEEAVIALIQLVHHKRPVQRALLFADDYDLVEAVASQLPIAKRLTVAETRGGEVEERLTAAKSNVSVVRVSPEISQWSSSLPTGQDLIIVKGQWGSEMIQALQAMLTPGGRLLMMRYGNTSEEPRCLDCSCSFKPALTVSVSGFDLLLSQELGNGKSRELEETPITFVVKENKEQLILRELVEEIDEGIMTVNLCEIDHVPHGRIVILDVDGSILSRPCEPQFDVIKKLVLSEGSALVWVTFGVHQGRTVEGGSTFGFLRGVRSEHPGAQIASLDVDWEETSHSIGKAIMAAFATAAPRGSGHETEFWLHNGTLHISRFVPWACPGTSRDRQTVDLPLNTPLKSEAIDGELIFKANEEVQRNLAADELCVQAEMTEFPSQADTKQPVIVVGHAIDNDNDIAASQIVTFATQDGYSTIVRAKKNACLSCEDLDPALLCATLPSLCKSLISMVWLGRAQKHDHIVLLHMPLPFVQMATLICQELGARLTVVVETPEERVQCHQVSLLGPVSILVVSDPSLYCKTPLVRGTWGTPSLVICNWLSGLAREMWKHISTAGRFVLCDGAVGGTLDPTPFTKGASFLTMGYDPLAIRPDGAAEVLEEGLTFLRQNRDSWPSHVQVYSIEELSSADSEKYSSLALGSGEGKAVQFRYGESAIKIQASISRVHLSPEAAYLLIGGLGGIGSSLARWMMERGCRHFVFVSRSGMTRSKAAETVRWIERAGALVQVFQADAGNETDMRAIVARVTKEHPIRGVVHAAMMLQDGILQGMTAAQHNTAVTAKLRIAQVLHSVLSSAPLDFFVMTSSISAVLGTPGQTNYNAGNSFLDGFATYRRTLGLPACSLALPMILDIGVVAENESIESSLNRLGIYGIDEVEMLEGLELAMSPNSPSHLVLGLDPHRLHGSDTRMFWHGDARLRGVQRDLDHLQASSPSVKNMGRPLANRDSEDYEAWVASVGDQIVQKCAEMLARDAAEMDFERGSIASYGLDSVIGVELQQWVFAEFGLELSFHAFTVPELTFKALTGQAIRSLEHAQAEHMSEMSSSRK</sequence>
<evidence type="ECO:0000259" key="7">
    <source>
        <dbReference type="PROSITE" id="PS52019"/>
    </source>
</evidence>
<dbReference type="Pfam" id="PF14765">
    <property type="entry name" value="PS-DH"/>
    <property type="match status" value="1"/>
</dbReference>
<evidence type="ECO:0000256" key="1">
    <source>
        <dbReference type="ARBA" id="ARBA00022450"/>
    </source>
</evidence>
<dbReference type="InterPro" id="IPR018201">
    <property type="entry name" value="Ketoacyl_synth_AS"/>
</dbReference>
<dbReference type="InterPro" id="IPR042104">
    <property type="entry name" value="PKS_dehydratase_sf"/>
</dbReference>
<feature type="region of interest" description="N-terminal hotdog fold" evidence="5">
    <location>
        <begin position="925"/>
        <end position="1056"/>
    </location>
</feature>
<feature type="domain" description="PKS/mFAS DH" evidence="7">
    <location>
        <begin position="925"/>
        <end position="1222"/>
    </location>
</feature>
<proteinExistence type="predicted"/>